<dbReference type="GO" id="GO:0032259">
    <property type="term" value="P:methylation"/>
    <property type="evidence" value="ECO:0007669"/>
    <property type="project" value="UniProtKB-KW"/>
</dbReference>
<dbReference type="InterPro" id="IPR003356">
    <property type="entry name" value="DNA_methylase_A-5"/>
</dbReference>
<evidence type="ECO:0000256" key="2">
    <source>
        <dbReference type="ARBA" id="ARBA00011900"/>
    </source>
</evidence>
<dbReference type="InterPro" id="IPR038333">
    <property type="entry name" value="T1MK-like_N_sf"/>
</dbReference>
<accession>A0A1B4PMI5</accession>
<dbReference type="GO" id="GO:0003677">
    <property type="term" value="F:DNA binding"/>
    <property type="evidence" value="ECO:0007669"/>
    <property type="project" value="InterPro"/>
</dbReference>
<dbReference type="PRINTS" id="PR00507">
    <property type="entry name" value="N12N6MTFRASE"/>
</dbReference>
<evidence type="ECO:0000256" key="7">
    <source>
        <dbReference type="ARBA" id="ARBA00047942"/>
    </source>
</evidence>
<dbReference type="Gene3D" id="3.40.50.150">
    <property type="entry name" value="Vaccinia Virus protein VP39"/>
    <property type="match status" value="1"/>
</dbReference>
<dbReference type="Proteomes" id="UP000094776">
    <property type="component" value="Chromosome 1"/>
</dbReference>
<keyword evidence="3" id="KW-0489">Methyltransferase</keyword>
<dbReference type="EC" id="2.1.1.72" evidence="2"/>
<evidence type="ECO:0000313" key="12">
    <source>
        <dbReference type="Proteomes" id="UP000094776"/>
    </source>
</evidence>
<dbReference type="InterPro" id="IPR051537">
    <property type="entry name" value="DNA_Adenine_Mtase"/>
</dbReference>
<comment type="catalytic activity">
    <reaction evidence="7">
        <text>a 2'-deoxyadenosine in DNA + S-adenosyl-L-methionine = an N(6)-methyl-2'-deoxyadenosine in DNA + S-adenosyl-L-homocysteine + H(+)</text>
        <dbReference type="Rhea" id="RHEA:15197"/>
        <dbReference type="Rhea" id="RHEA-COMP:12418"/>
        <dbReference type="Rhea" id="RHEA-COMP:12419"/>
        <dbReference type="ChEBI" id="CHEBI:15378"/>
        <dbReference type="ChEBI" id="CHEBI:57856"/>
        <dbReference type="ChEBI" id="CHEBI:59789"/>
        <dbReference type="ChEBI" id="CHEBI:90615"/>
        <dbReference type="ChEBI" id="CHEBI:90616"/>
        <dbReference type="EC" id="2.1.1.72"/>
    </reaction>
</comment>
<dbReference type="Gene3D" id="1.20.1260.30">
    <property type="match status" value="1"/>
</dbReference>
<keyword evidence="6" id="KW-0680">Restriction system</keyword>
<dbReference type="PANTHER" id="PTHR42933">
    <property type="entry name" value="SLR6095 PROTEIN"/>
    <property type="match status" value="1"/>
</dbReference>
<dbReference type="InterPro" id="IPR022749">
    <property type="entry name" value="D12N6_MeTrfase_N"/>
</dbReference>
<evidence type="ECO:0000256" key="8">
    <source>
        <dbReference type="SAM" id="Coils"/>
    </source>
</evidence>
<dbReference type="SUPFAM" id="SSF53335">
    <property type="entry name" value="S-adenosyl-L-methionine-dependent methyltransferases"/>
    <property type="match status" value="1"/>
</dbReference>
<dbReference type="GO" id="GO:0009307">
    <property type="term" value="P:DNA restriction-modification system"/>
    <property type="evidence" value="ECO:0007669"/>
    <property type="project" value="UniProtKB-KW"/>
</dbReference>
<evidence type="ECO:0000256" key="4">
    <source>
        <dbReference type="ARBA" id="ARBA00022679"/>
    </source>
</evidence>
<evidence type="ECO:0000256" key="1">
    <source>
        <dbReference type="ARBA" id="ARBA00006594"/>
    </source>
</evidence>
<dbReference type="InterPro" id="IPR029063">
    <property type="entry name" value="SAM-dependent_MTases_sf"/>
</dbReference>
<name>A0A1B4PMI5_BURCE</name>
<comment type="similarity">
    <text evidence="1">Belongs to the N(4)/N(6)-methyltransferase family.</text>
</comment>
<evidence type="ECO:0000256" key="6">
    <source>
        <dbReference type="ARBA" id="ARBA00022747"/>
    </source>
</evidence>
<protein>
    <recommendedName>
        <fullName evidence="2">site-specific DNA-methyltransferase (adenine-specific)</fullName>
        <ecNumber evidence="2">2.1.1.72</ecNumber>
    </recommendedName>
</protein>
<dbReference type="GO" id="GO:0009007">
    <property type="term" value="F:site-specific DNA-methyltransferase (adenine-specific) activity"/>
    <property type="evidence" value="ECO:0007669"/>
    <property type="project" value="UniProtKB-EC"/>
</dbReference>
<reference evidence="11 12" key="1">
    <citation type="submission" date="2015-12" db="EMBL/GenBank/DDBJ databases">
        <title>Diversity of Burkholderia near neighbor genomes.</title>
        <authorList>
            <person name="Sahl J."/>
            <person name="Wagner D."/>
            <person name="Keim P."/>
        </authorList>
    </citation>
    <scope>NUCLEOTIDE SEQUENCE [LARGE SCALE GENOMIC DNA]</scope>
    <source>
        <strain evidence="11 12">MSMB1184WGS</strain>
    </source>
</reference>
<dbReference type="GO" id="GO:0008170">
    <property type="term" value="F:N-methyltransferase activity"/>
    <property type="evidence" value="ECO:0007669"/>
    <property type="project" value="InterPro"/>
</dbReference>
<dbReference type="Pfam" id="PF02384">
    <property type="entry name" value="N6_Mtase"/>
    <property type="match status" value="1"/>
</dbReference>
<feature type="domain" description="DNA methylase adenine-specific" evidence="9">
    <location>
        <begin position="155"/>
        <end position="456"/>
    </location>
</feature>
<gene>
    <name evidence="11" type="ORF">WT26_03315</name>
</gene>
<dbReference type="Pfam" id="PF12161">
    <property type="entry name" value="HsdM_N"/>
    <property type="match status" value="1"/>
</dbReference>
<dbReference type="AlphaFoldDB" id="A0A1B4PMI5"/>
<feature type="domain" description="N6 adenine-specific DNA methyltransferase N-terminal" evidence="10">
    <location>
        <begin position="14"/>
        <end position="134"/>
    </location>
</feature>
<proteinExistence type="inferred from homology"/>
<keyword evidence="8" id="KW-0175">Coiled coil</keyword>
<keyword evidence="4" id="KW-0808">Transferase</keyword>
<evidence type="ECO:0000256" key="5">
    <source>
        <dbReference type="ARBA" id="ARBA00022691"/>
    </source>
</evidence>
<dbReference type="EMBL" id="CP013443">
    <property type="protein sequence ID" value="AOK15140.1"/>
    <property type="molecule type" value="Genomic_DNA"/>
</dbReference>
<feature type="coiled-coil region" evidence="8">
    <location>
        <begin position="454"/>
        <end position="488"/>
    </location>
</feature>
<evidence type="ECO:0000256" key="3">
    <source>
        <dbReference type="ARBA" id="ARBA00022603"/>
    </source>
</evidence>
<evidence type="ECO:0000259" key="10">
    <source>
        <dbReference type="Pfam" id="PF12161"/>
    </source>
</evidence>
<evidence type="ECO:0000259" key="9">
    <source>
        <dbReference type="Pfam" id="PF02384"/>
    </source>
</evidence>
<sequence>MTMLDQQRQDAIRTAVWNACDLFHGICAPGDSKDFLMAMLLLKYISDIAQAHASLIHEHSTSPRFLVPRGSSFYDLYATKHQSGNGQRIDEALYAIEETNVELQGLRQVVSFNAAALGSLEQKDRLLFQLLDAFNVNALDFREIHENSAEAAANACDLLIKYVAEFSGKWGVDFFTPPEISQLIARLMQPKDGETISDPCCGSGSLLITCSQMARQKSGREGCTLFGQEKNGSTWALAKMNMVMHGEIQYQLEWGDTLRDPKLLTADGHLRKYEIVVSSPPFSLKDWGHATAEQDVYQRYHRGVPPRMSGDYAFISHMIETLKPGNGRMAAVVSHGVLFRSAAERQIREQLLRENVIDAVIALPPKMFAHTGISVAILVVRKDKVDDNVLFIDASRSYQHGKTQNVLRQADLDLIEGTYRSRHDVSRYARLVTHAEIAANDFNLSVARYVDATEVEMEVNLNALRAERAHLKAELMSLEAKLATLLEKIGHA</sequence>
<keyword evidence="5" id="KW-0949">S-adenosyl-L-methionine</keyword>
<dbReference type="PANTHER" id="PTHR42933:SF3">
    <property type="entry name" value="TYPE I RESTRICTION ENZYME MJAVIII METHYLASE SUBUNIT"/>
    <property type="match status" value="1"/>
</dbReference>
<organism evidence="11 12">
    <name type="scientific">Burkholderia cepacia</name>
    <name type="common">Pseudomonas cepacia</name>
    <dbReference type="NCBI Taxonomy" id="292"/>
    <lineage>
        <taxon>Bacteria</taxon>
        <taxon>Pseudomonadati</taxon>
        <taxon>Pseudomonadota</taxon>
        <taxon>Betaproteobacteria</taxon>
        <taxon>Burkholderiales</taxon>
        <taxon>Burkholderiaceae</taxon>
        <taxon>Burkholderia</taxon>
        <taxon>Burkholderia cepacia complex</taxon>
    </lineage>
</organism>
<dbReference type="REBASE" id="155433">
    <property type="entry name" value="M.BceWGSORF3315P"/>
</dbReference>
<evidence type="ECO:0000313" key="11">
    <source>
        <dbReference type="EMBL" id="AOK15140.1"/>
    </source>
</evidence>